<keyword evidence="2" id="KW-0812">Transmembrane</keyword>
<proteinExistence type="predicted"/>
<dbReference type="InterPro" id="IPR021382">
    <property type="entry name" value="DUF3014"/>
</dbReference>
<dbReference type="AlphaFoldDB" id="A0A318EBJ9"/>
<dbReference type="RefSeq" id="WP_110264415.1">
    <property type="nucleotide sequence ID" value="NZ_CAKZQT010000021.1"/>
</dbReference>
<organism evidence="3 4">
    <name type="scientific">Sinimarinibacterium flocculans</name>
    <dbReference type="NCBI Taxonomy" id="985250"/>
    <lineage>
        <taxon>Bacteria</taxon>
        <taxon>Pseudomonadati</taxon>
        <taxon>Pseudomonadota</taxon>
        <taxon>Gammaproteobacteria</taxon>
        <taxon>Nevskiales</taxon>
        <taxon>Nevskiaceae</taxon>
        <taxon>Sinimarinibacterium</taxon>
    </lineage>
</organism>
<keyword evidence="4" id="KW-1185">Reference proteome</keyword>
<accession>A0A318EBJ9</accession>
<comment type="caution">
    <text evidence="3">The sequence shown here is derived from an EMBL/GenBank/DDBJ whole genome shotgun (WGS) entry which is preliminary data.</text>
</comment>
<evidence type="ECO:0000256" key="1">
    <source>
        <dbReference type="SAM" id="MobiDB-lite"/>
    </source>
</evidence>
<feature type="transmembrane region" description="Helical" evidence="2">
    <location>
        <begin position="6"/>
        <end position="25"/>
    </location>
</feature>
<evidence type="ECO:0008006" key="5">
    <source>
        <dbReference type="Google" id="ProtNLM"/>
    </source>
</evidence>
<gene>
    <name evidence="3" type="ORF">C8D93_10345</name>
</gene>
<evidence type="ECO:0000313" key="4">
    <source>
        <dbReference type="Proteomes" id="UP000248330"/>
    </source>
</evidence>
<keyword evidence="2" id="KW-1133">Transmembrane helix</keyword>
<dbReference type="OrthoDB" id="5502479at2"/>
<evidence type="ECO:0000256" key="2">
    <source>
        <dbReference type="SAM" id="Phobius"/>
    </source>
</evidence>
<feature type="region of interest" description="Disordered" evidence="1">
    <location>
        <begin position="35"/>
        <end position="85"/>
    </location>
</feature>
<feature type="compositionally biased region" description="Low complexity" evidence="1">
    <location>
        <begin position="35"/>
        <end position="49"/>
    </location>
</feature>
<keyword evidence="2" id="KW-0472">Membrane</keyword>
<evidence type="ECO:0000313" key="3">
    <source>
        <dbReference type="EMBL" id="PXV69472.1"/>
    </source>
</evidence>
<dbReference type="Proteomes" id="UP000248330">
    <property type="component" value="Unassembled WGS sequence"/>
</dbReference>
<reference evidence="3 4" key="1">
    <citation type="submission" date="2018-04" db="EMBL/GenBank/DDBJ databases">
        <title>Genomic Encyclopedia of Type Strains, Phase IV (KMG-IV): sequencing the most valuable type-strain genomes for metagenomic binning, comparative biology and taxonomic classification.</title>
        <authorList>
            <person name="Goeker M."/>
        </authorList>
    </citation>
    <scope>NUCLEOTIDE SEQUENCE [LARGE SCALE GENOMIC DNA]</scope>
    <source>
        <strain evidence="3 4">DSM 104150</strain>
    </source>
</reference>
<dbReference type="Pfam" id="PF11219">
    <property type="entry name" value="DUF3014"/>
    <property type="match status" value="1"/>
</dbReference>
<protein>
    <recommendedName>
        <fullName evidence="5">DUF3014 family protein</fullName>
    </recommendedName>
</protein>
<dbReference type="EMBL" id="QICN01000003">
    <property type="protein sequence ID" value="PXV69472.1"/>
    <property type="molecule type" value="Genomic_DNA"/>
</dbReference>
<name>A0A318EBJ9_9GAMM</name>
<sequence length="278" mass="30965">MSKGTWIALVIALFALVVGGAWYWYRDRPPQDFDTVAPTASPSPTAMPTLDPASIEYPVTPDEEDSGEATEPTPAPEPLPPLDDSDAQARAMLERAYGAAPVEAFLVPGRLVRHIVATVDSLDREPVRLKQRPVVHVRGPVVVETAGESLYLGERNYERYDAYVSAFDAVDSSVLVGGYLRYYPLFQRAYQELGYPQGYFNDRVVAVIDHLLATPEVDRPLRLLRPKVLYTFADREIEDLSWGRKTLIRMGPAHAATVKRKLAEIRAQIVERSGARSE</sequence>